<proteinExistence type="predicted"/>
<dbReference type="EMBL" id="CM004470">
    <property type="protein sequence ID" value="OCT89913.1"/>
    <property type="molecule type" value="Genomic_DNA"/>
</dbReference>
<dbReference type="AlphaFoldDB" id="A0A974HTW1"/>
<accession>A0A974HTW1</accession>
<evidence type="ECO:0000313" key="2">
    <source>
        <dbReference type="Proteomes" id="UP000694892"/>
    </source>
</evidence>
<reference evidence="2" key="1">
    <citation type="journal article" date="2016" name="Nature">
        <title>Genome evolution in the allotetraploid frog Xenopus laevis.</title>
        <authorList>
            <person name="Session A.M."/>
            <person name="Uno Y."/>
            <person name="Kwon T."/>
            <person name="Chapman J.A."/>
            <person name="Toyoda A."/>
            <person name="Takahashi S."/>
            <person name="Fukui A."/>
            <person name="Hikosaka A."/>
            <person name="Suzuki A."/>
            <person name="Kondo M."/>
            <person name="van Heeringen S.J."/>
            <person name="Quigley I."/>
            <person name="Heinz S."/>
            <person name="Ogino H."/>
            <person name="Ochi H."/>
            <person name="Hellsten U."/>
            <person name="Lyons J.B."/>
            <person name="Simakov O."/>
            <person name="Putnam N."/>
            <person name="Stites J."/>
            <person name="Kuroki Y."/>
            <person name="Tanaka T."/>
            <person name="Michiue T."/>
            <person name="Watanabe M."/>
            <person name="Bogdanovic O."/>
            <person name="Lister R."/>
            <person name="Georgiou G."/>
            <person name="Paranjpe S.S."/>
            <person name="van Kruijsbergen I."/>
            <person name="Shu S."/>
            <person name="Carlson J."/>
            <person name="Kinoshita T."/>
            <person name="Ohta Y."/>
            <person name="Mawaribuchi S."/>
            <person name="Jenkins J."/>
            <person name="Grimwood J."/>
            <person name="Schmutz J."/>
            <person name="Mitros T."/>
            <person name="Mozaffari S.V."/>
            <person name="Suzuki Y."/>
            <person name="Haramoto Y."/>
            <person name="Yamamoto T.S."/>
            <person name="Takagi C."/>
            <person name="Heald R."/>
            <person name="Miller K."/>
            <person name="Haudenschild C."/>
            <person name="Kitzman J."/>
            <person name="Nakayama T."/>
            <person name="Izutsu Y."/>
            <person name="Robert J."/>
            <person name="Fortriede J."/>
            <person name="Burns K."/>
            <person name="Lotay V."/>
            <person name="Karimi K."/>
            <person name="Yasuoka Y."/>
            <person name="Dichmann D.S."/>
            <person name="Flajnik M.F."/>
            <person name="Houston D.W."/>
            <person name="Shendure J."/>
            <person name="DuPasquier L."/>
            <person name="Vize P.D."/>
            <person name="Zorn A.M."/>
            <person name="Ito M."/>
            <person name="Marcotte E.M."/>
            <person name="Wallingford J.B."/>
            <person name="Ito Y."/>
            <person name="Asashima M."/>
            <person name="Ueno N."/>
            <person name="Matsuda Y."/>
            <person name="Veenstra G.J."/>
            <person name="Fujiyama A."/>
            <person name="Harland R.M."/>
            <person name="Taira M."/>
            <person name="Rokhsar D.S."/>
        </authorList>
    </citation>
    <scope>NUCLEOTIDE SEQUENCE [LARGE SCALE GENOMIC DNA]</scope>
    <source>
        <strain evidence="2">J</strain>
    </source>
</reference>
<dbReference type="Proteomes" id="UP000694892">
    <property type="component" value="Chromosome 3L"/>
</dbReference>
<organism evidence="1 2">
    <name type="scientific">Xenopus laevis</name>
    <name type="common">African clawed frog</name>
    <dbReference type="NCBI Taxonomy" id="8355"/>
    <lineage>
        <taxon>Eukaryota</taxon>
        <taxon>Metazoa</taxon>
        <taxon>Chordata</taxon>
        <taxon>Craniata</taxon>
        <taxon>Vertebrata</taxon>
        <taxon>Euteleostomi</taxon>
        <taxon>Amphibia</taxon>
        <taxon>Batrachia</taxon>
        <taxon>Anura</taxon>
        <taxon>Pipoidea</taxon>
        <taxon>Pipidae</taxon>
        <taxon>Xenopodinae</taxon>
        <taxon>Xenopus</taxon>
        <taxon>Xenopus</taxon>
    </lineage>
</organism>
<sequence length="66" mass="7256">MNILGAHVAACECVRNLYSQTLTVNASCLVFHYGKGACVRQSVCSVSPMYIHSLQICLGIVMYQKM</sequence>
<gene>
    <name evidence="1" type="ORF">XELAEV_18018527mg</name>
</gene>
<evidence type="ECO:0000313" key="1">
    <source>
        <dbReference type="EMBL" id="OCT89913.1"/>
    </source>
</evidence>
<name>A0A974HTW1_XENLA</name>
<protein>
    <submittedName>
        <fullName evidence="1">Uncharacterized protein</fullName>
    </submittedName>
</protein>